<organism evidence="1">
    <name type="scientific">Symploca sp. SIO1C4</name>
    <dbReference type="NCBI Taxonomy" id="2607765"/>
    <lineage>
        <taxon>Bacteria</taxon>
        <taxon>Bacillati</taxon>
        <taxon>Cyanobacteriota</taxon>
        <taxon>Cyanophyceae</taxon>
        <taxon>Coleofasciculales</taxon>
        <taxon>Coleofasciculaceae</taxon>
        <taxon>Symploca</taxon>
    </lineage>
</organism>
<name>A0A6B3N8Q8_9CYAN</name>
<comment type="caution">
    <text evidence="1">The sequence shown here is derived from an EMBL/GenBank/DDBJ whole genome shotgun (WGS) entry which is preliminary data.</text>
</comment>
<reference evidence="1" key="1">
    <citation type="submission" date="2019-11" db="EMBL/GenBank/DDBJ databases">
        <title>Genomic insights into an expanded diversity of filamentous marine cyanobacteria reveals the extraordinary biosynthetic potential of Moorea and Okeania.</title>
        <authorList>
            <person name="Ferreira Leao T."/>
            <person name="Wang M."/>
            <person name="Moss N."/>
            <person name="Da Silva R."/>
            <person name="Sanders J."/>
            <person name="Nurk S."/>
            <person name="Gurevich A."/>
            <person name="Humphrey G."/>
            <person name="Reher R."/>
            <person name="Zhu Q."/>
            <person name="Belda-Ferre P."/>
            <person name="Glukhov E."/>
            <person name="Rex R."/>
            <person name="Dorrestein P.C."/>
            <person name="Knight R."/>
            <person name="Pevzner P."/>
            <person name="Gerwick W.H."/>
            <person name="Gerwick L."/>
        </authorList>
    </citation>
    <scope>NUCLEOTIDE SEQUENCE</scope>
    <source>
        <strain evidence="1">SIO1C4</strain>
    </source>
</reference>
<dbReference type="EMBL" id="JAAHFQ010000142">
    <property type="protein sequence ID" value="NER27853.1"/>
    <property type="molecule type" value="Genomic_DNA"/>
</dbReference>
<dbReference type="AlphaFoldDB" id="A0A6B3N8Q8"/>
<proteinExistence type="predicted"/>
<evidence type="ECO:0000313" key="1">
    <source>
        <dbReference type="EMBL" id="NER27853.1"/>
    </source>
</evidence>
<sequence>MQRLNYRAFEIIHQELKKCSTNDPLSQAKLEIVLNRLKQMRSPTGEAAFLQELRKEIVDLTLFCHSPK</sequence>
<protein>
    <submittedName>
        <fullName evidence="1">Uncharacterized protein</fullName>
    </submittedName>
</protein>
<accession>A0A6B3N8Q8</accession>
<gene>
    <name evidence="1" type="ORF">F6J89_09520</name>
</gene>